<dbReference type="PANTHER" id="PTHR12872:SF1">
    <property type="entry name" value="ALPHA-N-ACETYLGLUCOSAMINIDASE"/>
    <property type="match status" value="1"/>
</dbReference>
<dbReference type="Gene3D" id="3.30.379.10">
    <property type="entry name" value="Chitobiase/beta-hexosaminidase domain 2-like"/>
    <property type="match status" value="1"/>
</dbReference>
<gene>
    <name evidence="5" type="ORF">BGW36DRAFT_296155</name>
</gene>
<dbReference type="InterPro" id="IPR017853">
    <property type="entry name" value="GH"/>
</dbReference>
<organism evidence="5 6">
    <name type="scientific">Talaromyces proteolyticus</name>
    <dbReference type="NCBI Taxonomy" id="1131652"/>
    <lineage>
        <taxon>Eukaryota</taxon>
        <taxon>Fungi</taxon>
        <taxon>Dikarya</taxon>
        <taxon>Ascomycota</taxon>
        <taxon>Pezizomycotina</taxon>
        <taxon>Eurotiomycetes</taxon>
        <taxon>Eurotiomycetidae</taxon>
        <taxon>Eurotiales</taxon>
        <taxon>Trichocomaceae</taxon>
        <taxon>Talaromyces</taxon>
        <taxon>Talaromyces sect. Bacilispori</taxon>
    </lineage>
</organism>
<dbReference type="Gene3D" id="3.20.20.80">
    <property type="entry name" value="Glycosidases"/>
    <property type="match status" value="1"/>
</dbReference>
<evidence type="ECO:0000259" key="3">
    <source>
        <dbReference type="Pfam" id="PF12971"/>
    </source>
</evidence>
<evidence type="ECO:0000313" key="5">
    <source>
        <dbReference type="EMBL" id="KAH8697216.1"/>
    </source>
</evidence>
<dbReference type="InterPro" id="IPR024240">
    <property type="entry name" value="NAGLU_N"/>
</dbReference>
<proteinExistence type="predicted"/>
<dbReference type="InterPro" id="IPR007781">
    <property type="entry name" value="NAGLU"/>
</dbReference>
<feature type="domain" description="Alpha-N-acetylglucosaminidase N-terminal" evidence="3">
    <location>
        <begin position="13"/>
        <end position="101"/>
    </location>
</feature>
<protein>
    <submittedName>
        <fullName evidence="5">Glycoside hydrolase family 89 protein</fullName>
    </submittedName>
</protein>
<reference evidence="5" key="1">
    <citation type="submission" date="2021-12" db="EMBL/GenBank/DDBJ databases">
        <title>Convergent genome expansion in fungi linked to evolution of root-endophyte symbiosis.</title>
        <authorList>
            <consortium name="DOE Joint Genome Institute"/>
            <person name="Ke Y.-H."/>
            <person name="Bonito G."/>
            <person name="Liao H.-L."/>
            <person name="Looney B."/>
            <person name="Rojas-Flechas A."/>
            <person name="Nash J."/>
            <person name="Hameed K."/>
            <person name="Schadt C."/>
            <person name="Martin F."/>
            <person name="Crous P.W."/>
            <person name="Miettinen O."/>
            <person name="Magnuson J.K."/>
            <person name="Labbe J."/>
            <person name="Jacobson D."/>
            <person name="Doktycz M.J."/>
            <person name="Veneault-Fourrey C."/>
            <person name="Kuo A."/>
            <person name="Mondo S."/>
            <person name="Calhoun S."/>
            <person name="Riley R."/>
            <person name="Ohm R."/>
            <person name="LaButti K."/>
            <person name="Andreopoulos B."/>
            <person name="Pangilinan J."/>
            <person name="Nolan M."/>
            <person name="Tritt A."/>
            <person name="Clum A."/>
            <person name="Lipzen A."/>
            <person name="Daum C."/>
            <person name="Barry K."/>
            <person name="Grigoriev I.V."/>
            <person name="Vilgalys R."/>
        </authorList>
    </citation>
    <scope>NUCLEOTIDE SEQUENCE</scope>
    <source>
        <strain evidence="5">PMI_201</strain>
    </source>
</reference>
<feature type="domain" description="Alpha-N-acetylglucosaminidase tim-barrel" evidence="2">
    <location>
        <begin position="116"/>
        <end position="452"/>
    </location>
</feature>
<dbReference type="SUPFAM" id="SSF51445">
    <property type="entry name" value="(Trans)glycosidases"/>
    <property type="match status" value="1"/>
</dbReference>
<evidence type="ECO:0000259" key="2">
    <source>
        <dbReference type="Pfam" id="PF05089"/>
    </source>
</evidence>
<dbReference type="Gene3D" id="1.20.120.670">
    <property type="entry name" value="N-acetyl-b-d-glucoasminidase"/>
    <property type="match status" value="1"/>
</dbReference>
<comment type="caution">
    <text evidence="5">The sequence shown here is derived from an EMBL/GenBank/DDBJ whole genome shotgun (WGS) entry which is preliminary data.</text>
</comment>
<sequence>MCVAATSSTQGLINLVQRRIPNHVNSFTFSLTDTNSTDKNGYIRQNDSYEVSSASNGTILIEGTSLSALATGLRRYLTEVAHVDIYWFVGSRLHTAPSHLPKLEMSLRGSSAVPWRYHFNTVTFSYTTAFWQWEDWELELDWAALHGVNLAIAWVGYEQSLRTAFKSIGMADDDILPFFSGPAFQAWNRFGNIQGSWGGSDLPLRWIEDQFSMQKKIVARMVELGITPALPAFPGFVPANITNAKPDVNVTRGSDWGGFPEQYSEVTFLDPLDPVFSELQKNIIQAQIEAFGNITNVYTLDQFNEITPASNDTGYLKKVSYSTWQGLKAANPAAIWLMQGWLFLQSTFWTNDRISAYLGGVENNNDMLILDLYSESVPLWQQTKSYYGKPWIWCQLHDFGGAMSLYGQIMNVTVNSTQALAQSDSLVGFGSTMEGQEGNEIMYDLMLDQAWSTEPLDAQSYFSNWTASRYSSGNAPVAPELFTAWDKLRLTAYNNTNSSTDCTPKAIYELRPSIEGLTDLAGHFPNPTTVNYDPSEMVDVWNLMIQAAKGNVSLWDHPAFQYDVVDVTRQVMANAFIDYYKDFVAAYKNGEDNLYSKRGEPLLQLLTDLDHVLSQNAAFDLSTWLSNAHRWSDNSSAAFYEYDALNQVTLWGPDGEISDYASKSWGGLVSSYYRERWSIFVQYVSETSYGSYNDTKIKSSIESFELKWQTKPFSPSPPSGEPTLERAIQRAQKNWPSVFNVKSGS</sequence>
<dbReference type="GO" id="GO:0016787">
    <property type="term" value="F:hydrolase activity"/>
    <property type="evidence" value="ECO:0007669"/>
    <property type="project" value="UniProtKB-KW"/>
</dbReference>
<dbReference type="InterPro" id="IPR024732">
    <property type="entry name" value="NAGLU_C"/>
</dbReference>
<evidence type="ECO:0000259" key="4">
    <source>
        <dbReference type="Pfam" id="PF12972"/>
    </source>
</evidence>
<dbReference type="PANTHER" id="PTHR12872">
    <property type="entry name" value="ALPHA-N-ACETYLGLUCOSAMINIDASE"/>
    <property type="match status" value="1"/>
</dbReference>
<dbReference type="InterPro" id="IPR024733">
    <property type="entry name" value="NAGLU_tim-barrel"/>
</dbReference>
<dbReference type="EMBL" id="JAJTJA010000006">
    <property type="protein sequence ID" value="KAH8697216.1"/>
    <property type="molecule type" value="Genomic_DNA"/>
</dbReference>
<keyword evidence="1 5" id="KW-0378">Hydrolase</keyword>
<dbReference type="Proteomes" id="UP001201262">
    <property type="component" value="Unassembled WGS sequence"/>
</dbReference>
<dbReference type="GeneID" id="70241527"/>
<evidence type="ECO:0000256" key="1">
    <source>
        <dbReference type="ARBA" id="ARBA00022801"/>
    </source>
</evidence>
<accession>A0AAD4Q0F3</accession>
<evidence type="ECO:0000313" key="6">
    <source>
        <dbReference type="Proteomes" id="UP001201262"/>
    </source>
</evidence>
<dbReference type="InterPro" id="IPR029018">
    <property type="entry name" value="Hex-like_dom2"/>
</dbReference>
<dbReference type="Pfam" id="PF05089">
    <property type="entry name" value="NAGLU"/>
    <property type="match status" value="1"/>
</dbReference>
<dbReference type="RefSeq" id="XP_046071917.1">
    <property type="nucleotide sequence ID" value="XM_046211240.1"/>
</dbReference>
<dbReference type="AlphaFoldDB" id="A0AAD4Q0F3"/>
<name>A0AAD4Q0F3_9EURO</name>
<keyword evidence="6" id="KW-1185">Reference proteome</keyword>
<dbReference type="Pfam" id="PF12972">
    <property type="entry name" value="NAGLU_C"/>
    <property type="match status" value="1"/>
</dbReference>
<dbReference type="Pfam" id="PF12971">
    <property type="entry name" value="NAGLU_N"/>
    <property type="match status" value="1"/>
</dbReference>
<feature type="domain" description="Alpha-N-acetylglucosaminidase C-terminal" evidence="4">
    <location>
        <begin position="461"/>
        <end position="713"/>
    </location>
</feature>